<dbReference type="Gene3D" id="2.20.25.350">
    <property type="match status" value="1"/>
</dbReference>
<dbReference type="SUPFAM" id="SSF48371">
    <property type="entry name" value="ARM repeat"/>
    <property type="match status" value="1"/>
</dbReference>
<dbReference type="Pfam" id="PF02020">
    <property type="entry name" value="W2"/>
    <property type="match status" value="1"/>
</dbReference>
<dbReference type="SMART" id="SM00515">
    <property type="entry name" value="eIF5C"/>
    <property type="match status" value="1"/>
</dbReference>
<comment type="similarity">
    <text evidence="1">Belongs to the eIF-2-beta/eIF-5 family.</text>
</comment>
<gene>
    <name evidence="8" type="ORF">Esi_0064_0084</name>
</gene>
<proteinExistence type="inferred from homology"/>
<dbReference type="GO" id="GO:0001732">
    <property type="term" value="P:formation of cytoplasmic translation initiation complex"/>
    <property type="evidence" value="ECO:0007669"/>
    <property type="project" value="TreeGrafter"/>
</dbReference>
<evidence type="ECO:0000256" key="4">
    <source>
        <dbReference type="ARBA" id="ARBA00022917"/>
    </source>
</evidence>
<dbReference type="InterPro" id="IPR016024">
    <property type="entry name" value="ARM-type_fold"/>
</dbReference>
<feature type="compositionally biased region" description="Basic residues" evidence="6">
    <location>
        <begin position="189"/>
        <end position="199"/>
    </location>
</feature>
<dbReference type="Gene3D" id="1.25.40.180">
    <property type="match status" value="1"/>
</dbReference>
<evidence type="ECO:0000256" key="6">
    <source>
        <dbReference type="SAM" id="MobiDB-lite"/>
    </source>
</evidence>
<dbReference type="SUPFAM" id="SSF75689">
    <property type="entry name" value="Zinc-binding domain of translation initiation factor 2 beta"/>
    <property type="match status" value="1"/>
</dbReference>
<dbReference type="GO" id="GO:0071074">
    <property type="term" value="F:eukaryotic initiation factor eIF2 binding"/>
    <property type="evidence" value="ECO:0007669"/>
    <property type="project" value="TreeGrafter"/>
</dbReference>
<reference evidence="8 9" key="1">
    <citation type="journal article" date="2010" name="Nature">
        <title>The Ectocarpus genome and the independent evolution of multicellularity in brown algae.</title>
        <authorList>
            <person name="Cock J.M."/>
            <person name="Sterck L."/>
            <person name="Rouze P."/>
            <person name="Scornet D."/>
            <person name="Allen A.E."/>
            <person name="Amoutzias G."/>
            <person name="Anthouard V."/>
            <person name="Artiguenave F."/>
            <person name="Aury J.M."/>
            <person name="Badger J.H."/>
            <person name="Beszteri B."/>
            <person name="Billiau K."/>
            <person name="Bonnet E."/>
            <person name="Bothwell J.H."/>
            <person name="Bowler C."/>
            <person name="Boyen C."/>
            <person name="Brownlee C."/>
            <person name="Carrano C.J."/>
            <person name="Charrier B."/>
            <person name="Cho G.Y."/>
            <person name="Coelho S.M."/>
            <person name="Collen J."/>
            <person name="Corre E."/>
            <person name="Da Silva C."/>
            <person name="Delage L."/>
            <person name="Delaroque N."/>
            <person name="Dittami S.M."/>
            <person name="Doulbeau S."/>
            <person name="Elias M."/>
            <person name="Farnham G."/>
            <person name="Gachon C.M."/>
            <person name="Gschloessl B."/>
            <person name="Heesch S."/>
            <person name="Jabbari K."/>
            <person name="Jubin C."/>
            <person name="Kawai H."/>
            <person name="Kimura K."/>
            <person name="Kloareg B."/>
            <person name="Kupper F.C."/>
            <person name="Lang D."/>
            <person name="Le Bail A."/>
            <person name="Leblanc C."/>
            <person name="Lerouge P."/>
            <person name="Lohr M."/>
            <person name="Lopez P.J."/>
            <person name="Martens C."/>
            <person name="Maumus F."/>
            <person name="Michel G."/>
            <person name="Miranda-Saavedra D."/>
            <person name="Morales J."/>
            <person name="Moreau H."/>
            <person name="Motomura T."/>
            <person name="Nagasato C."/>
            <person name="Napoli C.A."/>
            <person name="Nelson D.R."/>
            <person name="Nyvall-Collen P."/>
            <person name="Peters A.F."/>
            <person name="Pommier C."/>
            <person name="Potin P."/>
            <person name="Poulain J."/>
            <person name="Quesneville H."/>
            <person name="Read B."/>
            <person name="Rensing S.A."/>
            <person name="Ritter A."/>
            <person name="Rousvoal S."/>
            <person name="Samanta M."/>
            <person name="Samson G."/>
            <person name="Schroeder D.C."/>
            <person name="Segurens B."/>
            <person name="Strittmatter M."/>
            <person name="Tonon T."/>
            <person name="Tregear J.W."/>
            <person name="Valentin K."/>
            <person name="von Dassow P."/>
            <person name="Yamagishi T."/>
            <person name="Van de Peer Y."/>
            <person name="Wincker P."/>
        </authorList>
    </citation>
    <scope>NUCLEOTIDE SEQUENCE [LARGE SCALE GENOMIC DNA]</scope>
    <source>
        <strain evidence="9">Ec32 / CCAP1310/4</strain>
    </source>
</reference>
<dbReference type="InParanoid" id="D8LRC0"/>
<dbReference type="GO" id="GO:0005525">
    <property type="term" value="F:GTP binding"/>
    <property type="evidence" value="ECO:0007669"/>
    <property type="project" value="UniProtKB-KW"/>
</dbReference>
<dbReference type="FunFam" id="2.20.25.350:FF:000001">
    <property type="entry name" value="Eukaryotic translation initiation factor 5"/>
    <property type="match status" value="1"/>
</dbReference>
<dbReference type="CDD" id="cd11561">
    <property type="entry name" value="W2_eIF5"/>
    <property type="match status" value="1"/>
</dbReference>
<feature type="compositionally biased region" description="Basic and acidic residues" evidence="6">
    <location>
        <begin position="154"/>
        <end position="165"/>
    </location>
</feature>
<name>D8LRC0_ECTSI</name>
<dbReference type="GO" id="GO:0005092">
    <property type="term" value="F:GDP-dissociation inhibitor activity"/>
    <property type="evidence" value="ECO:0007669"/>
    <property type="project" value="TreeGrafter"/>
</dbReference>
<dbReference type="Gene3D" id="3.30.30.170">
    <property type="match status" value="1"/>
</dbReference>
<dbReference type="AlphaFoldDB" id="D8LRC0"/>
<evidence type="ECO:0000313" key="8">
    <source>
        <dbReference type="EMBL" id="CBN75025.1"/>
    </source>
</evidence>
<dbReference type="eggNOG" id="KOG2767">
    <property type="taxonomic scope" value="Eukaryota"/>
</dbReference>
<sequence>MSGNINISGTEPIDDPEYRYKMPRVIGKVEGRGNGIKTVIFNVMDLSLALKRDPGEVCKFFGTELGAQTRYNEEDERAIVNGAHTNATLQQLVHKYVELFVLCPNCRLPESKYKIKNGAIFHKCYACGAKEMVDMSHKLCTYIVNTAKKAKKSKDKDAAKDSKERKREKKEKKKEEVSLNGDDSAKEKKDKKKKDKKKRDKENTSDDGETKTTVNEFGDVVATSGSLEVEDAVAFDDSVAAIRRHLDDGTSNENIFEEIRTAQTFAAFPVHYRIHLFVAASFATADKVTKDDIESRAAMFDMLKSRPDDQRHIIGAFELLCQVHRPNLVGFFPVILKHLYDSDIVEEEAMLMWAGEQGRSEEFTPPALSDEQVAALRAKATPFVTWLEEADEEDGDEDDDDDEDDEDEEDSP</sequence>
<dbReference type="EMBL" id="FN649741">
    <property type="protein sequence ID" value="CBN75025.1"/>
    <property type="molecule type" value="Genomic_DNA"/>
</dbReference>
<dbReference type="GO" id="GO:0005829">
    <property type="term" value="C:cytosol"/>
    <property type="evidence" value="ECO:0007669"/>
    <property type="project" value="TreeGrafter"/>
</dbReference>
<dbReference type="SMART" id="SM00653">
    <property type="entry name" value="eIF2B_5"/>
    <property type="match status" value="1"/>
</dbReference>
<keyword evidence="9" id="KW-1185">Reference proteome</keyword>
<feature type="region of interest" description="Disordered" evidence="6">
    <location>
        <begin position="153"/>
        <end position="212"/>
    </location>
</feature>
<evidence type="ECO:0000256" key="3">
    <source>
        <dbReference type="ARBA" id="ARBA00022741"/>
    </source>
</evidence>
<evidence type="ECO:0000256" key="5">
    <source>
        <dbReference type="ARBA" id="ARBA00023134"/>
    </source>
</evidence>
<dbReference type="Proteomes" id="UP000002630">
    <property type="component" value="Linkage Group LG16"/>
</dbReference>
<organism evidence="8 9">
    <name type="scientific">Ectocarpus siliculosus</name>
    <name type="common">Brown alga</name>
    <name type="synonym">Conferva siliculosa</name>
    <dbReference type="NCBI Taxonomy" id="2880"/>
    <lineage>
        <taxon>Eukaryota</taxon>
        <taxon>Sar</taxon>
        <taxon>Stramenopiles</taxon>
        <taxon>Ochrophyta</taxon>
        <taxon>PX clade</taxon>
        <taxon>Phaeophyceae</taxon>
        <taxon>Ectocarpales</taxon>
        <taxon>Ectocarpaceae</taxon>
        <taxon>Ectocarpus</taxon>
    </lineage>
</organism>
<evidence type="ECO:0000256" key="1">
    <source>
        <dbReference type="ARBA" id="ARBA00010397"/>
    </source>
</evidence>
<dbReference type="EMBL" id="FN648863">
    <property type="protein sequence ID" value="CBN75025.1"/>
    <property type="molecule type" value="Genomic_DNA"/>
</dbReference>
<keyword evidence="2" id="KW-0396">Initiation factor</keyword>
<dbReference type="Pfam" id="PF01873">
    <property type="entry name" value="eIF-5_eIF-2B"/>
    <property type="match status" value="1"/>
</dbReference>
<dbReference type="PANTHER" id="PTHR23001:SF7">
    <property type="entry name" value="EUKARYOTIC TRANSLATION INITIATION FACTOR 5"/>
    <property type="match status" value="1"/>
</dbReference>
<dbReference type="InterPro" id="IPR016189">
    <property type="entry name" value="Transl_init_fac_IF2/IF5_N"/>
</dbReference>
<dbReference type="FunFam" id="3.30.30.170:FF:000002">
    <property type="entry name" value="Eukaryotic translation initiation factor 5"/>
    <property type="match status" value="1"/>
</dbReference>
<feature type="compositionally biased region" description="Acidic residues" evidence="6">
    <location>
        <begin position="388"/>
        <end position="412"/>
    </location>
</feature>
<evidence type="ECO:0000313" key="9">
    <source>
        <dbReference type="Proteomes" id="UP000002630"/>
    </source>
</evidence>
<feature type="domain" description="W2" evidence="7">
    <location>
        <begin position="225"/>
        <end position="397"/>
    </location>
</feature>
<dbReference type="OMA" id="YRYKMEK"/>
<keyword evidence="3" id="KW-0547">Nucleotide-binding</keyword>
<evidence type="ECO:0000256" key="2">
    <source>
        <dbReference type="ARBA" id="ARBA00022540"/>
    </source>
</evidence>
<feature type="region of interest" description="Disordered" evidence="6">
    <location>
        <begin position="386"/>
        <end position="412"/>
    </location>
</feature>
<dbReference type="InterPro" id="IPR045196">
    <property type="entry name" value="IF2/IF5"/>
</dbReference>
<dbReference type="GO" id="GO:0003743">
    <property type="term" value="F:translation initiation factor activity"/>
    <property type="evidence" value="ECO:0007669"/>
    <property type="project" value="UniProtKB-KW"/>
</dbReference>
<feature type="compositionally biased region" description="Basic and acidic residues" evidence="6">
    <location>
        <begin position="200"/>
        <end position="210"/>
    </location>
</feature>
<dbReference type="SUPFAM" id="SSF100966">
    <property type="entry name" value="Translation initiation factor 2 beta, aIF2beta, N-terminal domain"/>
    <property type="match status" value="1"/>
</dbReference>
<dbReference type="OrthoDB" id="10250831at2759"/>
<dbReference type="InterPro" id="IPR003307">
    <property type="entry name" value="W2_domain"/>
</dbReference>
<feature type="compositionally biased region" description="Basic and acidic residues" evidence="6">
    <location>
        <begin position="173"/>
        <end position="188"/>
    </location>
</feature>
<dbReference type="STRING" id="2880.D8LRC0"/>
<keyword evidence="5" id="KW-0342">GTP-binding</keyword>
<dbReference type="InterPro" id="IPR016190">
    <property type="entry name" value="Transl_init_fac_IF2/IF5_Zn-bd"/>
</dbReference>
<dbReference type="PROSITE" id="PS51363">
    <property type="entry name" value="W2"/>
    <property type="match status" value="1"/>
</dbReference>
<keyword evidence="4" id="KW-0648">Protein biosynthesis</keyword>
<dbReference type="InterPro" id="IPR002735">
    <property type="entry name" value="Transl_init_fac_IF2/IF5_dom"/>
</dbReference>
<accession>D8LRC0</accession>
<evidence type="ECO:0000259" key="7">
    <source>
        <dbReference type="PROSITE" id="PS51363"/>
    </source>
</evidence>
<dbReference type="PANTHER" id="PTHR23001">
    <property type="entry name" value="EUKARYOTIC TRANSLATION INITIATION FACTOR"/>
    <property type="match status" value="1"/>
</dbReference>
<protein>
    <recommendedName>
        <fullName evidence="7">W2 domain-containing protein</fullName>
    </recommendedName>
</protein>